<dbReference type="InterPro" id="IPR011990">
    <property type="entry name" value="TPR-like_helical_dom_sf"/>
</dbReference>
<dbReference type="Pfam" id="PF10952">
    <property type="entry name" value="DUF2753"/>
    <property type="match status" value="1"/>
</dbReference>
<dbReference type="Proteomes" id="UP000887104">
    <property type="component" value="Unassembled WGS sequence"/>
</dbReference>
<dbReference type="EMBL" id="BPEY01000008">
    <property type="protein sequence ID" value="GIU41923.1"/>
    <property type="molecule type" value="Genomic_DNA"/>
</dbReference>
<dbReference type="InterPro" id="IPR020206">
    <property type="entry name" value="Uncharacterised_VP2110"/>
</dbReference>
<dbReference type="Gene3D" id="1.25.40.10">
    <property type="entry name" value="Tetratricopeptide repeat domain"/>
    <property type="match status" value="1"/>
</dbReference>
<evidence type="ECO:0000313" key="1">
    <source>
        <dbReference type="EMBL" id="GIU41923.1"/>
    </source>
</evidence>
<protein>
    <recommendedName>
        <fullName evidence="3">Tetratricopeptide repeat protein</fullName>
    </recommendedName>
</protein>
<keyword evidence="2" id="KW-1185">Reference proteome</keyword>
<accession>A0ABQ4P3C3</accession>
<dbReference type="RefSeq" id="WP_220779550.1">
    <property type="nucleotide sequence ID" value="NZ_BPEY01000008.1"/>
</dbReference>
<gene>
    <name evidence="1" type="ORF">TUM4438_07280</name>
</gene>
<organism evidence="1 2">
    <name type="scientific">Shewanella sairae</name>
    <dbReference type="NCBI Taxonomy" id="190310"/>
    <lineage>
        <taxon>Bacteria</taxon>
        <taxon>Pseudomonadati</taxon>
        <taxon>Pseudomonadota</taxon>
        <taxon>Gammaproteobacteria</taxon>
        <taxon>Alteromonadales</taxon>
        <taxon>Shewanellaceae</taxon>
        <taxon>Shewanella</taxon>
    </lineage>
</organism>
<sequence>MENWQQLMSSGNQHFRDASWMDAQYCYQQAVSLIESKWSHQVDDRELLFAWVAGMHNLAHLYECQNQSEMALHYLKNAHQEVQSLSTNETVCEEVRSSAFQSLSITIPPLLDFAKRYPMCEDCVSALEQTADIIGMRNTAVH</sequence>
<dbReference type="SUPFAM" id="SSF48452">
    <property type="entry name" value="TPR-like"/>
    <property type="match status" value="1"/>
</dbReference>
<reference evidence="1" key="1">
    <citation type="submission" date="2021-05" db="EMBL/GenBank/DDBJ databases">
        <title>Molecular characterization for Shewanella algae harboring chromosomal blaOXA-55-like strains isolated from clinical and environment sample.</title>
        <authorList>
            <person name="Ohama Y."/>
            <person name="Aoki K."/>
            <person name="Harada S."/>
            <person name="Moriya K."/>
            <person name="Ishii Y."/>
            <person name="Tateda K."/>
        </authorList>
    </citation>
    <scope>NUCLEOTIDE SEQUENCE</scope>
    <source>
        <strain evidence="1">JCM 11563</strain>
    </source>
</reference>
<evidence type="ECO:0000313" key="2">
    <source>
        <dbReference type="Proteomes" id="UP000887104"/>
    </source>
</evidence>
<name>A0ABQ4P3C3_9GAMM</name>
<evidence type="ECO:0008006" key="3">
    <source>
        <dbReference type="Google" id="ProtNLM"/>
    </source>
</evidence>
<comment type="caution">
    <text evidence="1">The sequence shown here is derived from an EMBL/GenBank/DDBJ whole genome shotgun (WGS) entry which is preliminary data.</text>
</comment>
<proteinExistence type="predicted"/>